<dbReference type="EMBL" id="JAUSVL010000001">
    <property type="protein sequence ID" value="MDQ0288535.1"/>
    <property type="molecule type" value="Genomic_DNA"/>
</dbReference>
<dbReference type="Gene3D" id="2.60.420.10">
    <property type="entry name" value="Maltose phosphorylase, domain 3"/>
    <property type="match status" value="1"/>
</dbReference>
<dbReference type="Gene3D" id="2.60.120.260">
    <property type="entry name" value="Galactose-binding domain-like"/>
    <property type="match status" value="1"/>
</dbReference>
<reference evidence="2" key="1">
    <citation type="submission" date="2023-07" db="EMBL/GenBank/DDBJ databases">
        <title>Genomic Encyclopedia of Type Strains, Phase IV (KMG-IV): sequencing the most valuable type-strain genomes for metagenomic binning, comparative biology and taxonomic classification.</title>
        <authorList>
            <person name="Goeker M."/>
        </authorList>
    </citation>
    <scope>NUCLEOTIDE SEQUENCE</scope>
    <source>
        <strain evidence="2">DSM 24202</strain>
    </source>
</reference>
<feature type="domain" description="Alpha-L-rhamnosidase six-hairpin glycosidase" evidence="1">
    <location>
        <begin position="302"/>
        <end position="518"/>
    </location>
</feature>
<accession>A0AAE4AML2</accession>
<dbReference type="SUPFAM" id="SSF48208">
    <property type="entry name" value="Six-hairpin glycosidases"/>
    <property type="match status" value="1"/>
</dbReference>
<dbReference type="AlphaFoldDB" id="A0AAE4AML2"/>
<evidence type="ECO:0000313" key="2">
    <source>
        <dbReference type="EMBL" id="MDQ0288535.1"/>
    </source>
</evidence>
<dbReference type="GO" id="GO:0005975">
    <property type="term" value="P:carbohydrate metabolic process"/>
    <property type="evidence" value="ECO:0007669"/>
    <property type="project" value="InterPro"/>
</dbReference>
<gene>
    <name evidence="2" type="ORF">J3R75_000642</name>
</gene>
<dbReference type="Pfam" id="PF17389">
    <property type="entry name" value="Bac_rhamnosid6H"/>
    <property type="match status" value="1"/>
</dbReference>
<dbReference type="PANTHER" id="PTHR34987">
    <property type="entry name" value="C, PUTATIVE (AFU_ORTHOLOGUE AFUA_3G02880)-RELATED"/>
    <property type="match status" value="1"/>
</dbReference>
<protein>
    <recommendedName>
        <fullName evidence="1">Alpha-L-rhamnosidase six-hairpin glycosidase domain-containing protein</fullName>
    </recommendedName>
</protein>
<dbReference type="RefSeq" id="WP_307259862.1">
    <property type="nucleotide sequence ID" value="NZ_JAUSVL010000001.1"/>
</dbReference>
<dbReference type="InterPro" id="IPR008928">
    <property type="entry name" value="6-hairpin_glycosidase_sf"/>
</dbReference>
<dbReference type="InterPro" id="IPR035396">
    <property type="entry name" value="Bac_rhamnosid6H"/>
</dbReference>
<comment type="caution">
    <text evidence="2">The sequence shown here is derived from an EMBL/GenBank/DDBJ whole genome shotgun (WGS) entry which is preliminary data.</text>
</comment>
<dbReference type="Proteomes" id="UP001238163">
    <property type="component" value="Unassembled WGS sequence"/>
</dbReference>
<name>A0AAE4AML2_9BACT</name>
<keyword evidence="3" id="KW-1185">Reference proteome</keyword>
<dbReference type="Gene3D" id="1.50.10.10">
    <property type="match status" value="1"/>
</dbReference>
<dbReference type="InterPro" id="IPR012341">
    <property type="entry name" value="6hp_glycosidase-like_sf"/>
</dbReference>
<organism evidence="2 3">
    <name type="scientific">Oligosphaera ethanolica</name>
    <dbReference type="NCBI Taxonomy" id="760260"/>
    <lineage>
        <taxon>Bacteria</taxon>
        <taxon>Pseudomonadati</taxon>
        <taxon>Lentisphaerota</taxon>
        <taxon>Oligosphaeria</taxon>
        <taxon>Oligosphaerales</taxon>
        <taxon>Oligosphaeraceae</taxon>
        <taxon>Oligosphaera</taxon>
    </lineage>
</organism>
<evidence type="ECO:0000313" key="3">
    <source>
        <dbReference type="Proteomes" id="UP001238163"/>
    </source>
</evidence>
<proteinExistence type="predicted"/>
<dbReference type="PANTHER" id="PTHR34987:SF2">
    <property type="entry name" value="B, PUTATIVE (AFU_ORTHOLOGUE AFUA_7G05040)-RELATED"/>
    <property type="match status" value="1"/>
</dbReference>
<evidence type="ECO:0000259" key="1">
    <source>
        <dbReference type="Pfam" id="PF17389"/>
    </source>
</evidence>
<sequence length="715" mass="81061">MPMLWMQPSRPVKTPAVVVFRTRFTLKAQTGFTLHYSADEHADIFLNGERLCAGPQRGTATRWFLETYRCTLGPGDYTLTARVLMFGKQWTAFAQHSLAMGFYADSELLTSAWQWQEMTGVTWEKPFPDWAMYPHPQLSTAANHDILAGESGQWAPVVYREDNRPMQSRTLPALRYEPENAYKIVSRNNSLLFVFDRYVCVWSDFRFAGKGTVTIRWAECLYAPGTFDKHDLSGEKGNRDDSTGKEWIGNGTRIDLDGGSCHWHDFWWQAGRYMLLEFTGSATLVKATFHATGYPWQREWQLKTSSAELNQVLEMAWQTILMCSHDSFVDCPYFEQLHYVSDARLQALSTLVTTRDTALIHESLRTFAASQQPSGMIHSRTPSKMPQVIPSFALIYILMLNDVADWRGRDECQPYIDCARKIMGFFANHAQDALLHFPGWTHIDTPEWQDGDPAWNFVDWVEQWPLGVPPGDCVINLFHLLALESMVRLDPERADDYERQAQVLSTAIRRHYEVPGVGFADDQERTVFSEHAQALATLSPHLPNYAPDIPGAAETSVSFSYYYLEATRKLRRHDLFAKRLAKWHALPASGLTTLPENFGRTRSDCHGWSSHIIHHGFASVLGLRPHADHRDHWCLNPMPIGPAFMEGSLPLGDGIFSFRLEQLNGSQARLHYVIPPGQHIHFQGKELSAPVGDIAIAINTPPDINALACATTLAQ</sequence>